<dbReference type="PANTHER" id="PTHR34387:SF1">
    <property type="entry name" value="PERIPLASMIC IMMUNOGENIC PROTEIN"/>
    <property type="match status" value="1"/>
</dbReference>
<dbReference type="PANTHER" id="PTHR34387">
    <property type="entry name" value="SLR1258 PROTEIN"/>
    <property type="match status" value="1"/>
</dbReference>
<evidence type="ECO:0000256" key="1">
    <source>
        <dbReference type="SAM" id="SignalP"/>
    </source>
</evidence>
<evidence type="ECO:0000313" key="5">
    <source>
        <dbReference type="Proteomes" id="UP001152485"/>
    </source>
</evidence>
<feature type="chain" id="PRO_5040790510" description="SIMPL domain-containing protein" evidence="1">
    <location>
        <begin position="21"/>
        <end position="236"/>
    </location>
</feature>
<name>A0A9W4R2Z5_9GAMM</name>
<reference evidence="3 5" key="1">
    <citation type="submission" date="2022-07" db="EMBL/GenBank/DDBJ databases">
        <authorList>
            <person name="Criscuolo A."/>
        </authorList>
    </citation>
    <scope>NUCLEOTIDE SEQUENCE</scope>
    <source>
        <strain evidence="5">CIP 111951</strain>
        <strain evidence="3">CIP111854</strain>
        <strain evidence="2">CIP111951</strain>
    </source>
</reference>
<organism evidence="3 4">
    <name type="scientific">Pseudoalteromonas holothuriae</name>
    <dbReference type="NCBI Taxonomy" id="2963714"/>
    <lineage>
        <taxon>Bacteria</taxon>
        <taxon>Pseudomonadati</taxon>
        <taxon>Pseudomonadota</taxon>
        <taxon>Gammaproteobacteria</taxon>
        <taxon>Alteromonadales</taxon>
        <taxon>Pseudoalteromonadaceae</taxon>
        <taxon>Pseudoalteromonas</taxon>
    </lineage>
</organism>
<dbReference type="GO" id="GO:0006974">
    <property type="term" value="P:DNA damage response"/>
    <property type="evidence" value="ECO:0007669"/>
    <property type="project" value="TreeGrafter"/>
</dbReference>
<dbReference type="Gene3D" id="3.30.110.170">
    <property type="entry name" value="Protein of unknown function (DUF541), domain 1"/>
    <property type="match status" value="1"/>
</dbReference>
<keyword evidence="1" id="KW-0732">Signal</keyword>
<accession>A0A9W4R2Z5</accession>
<evidence type="ECO:0000313" key="4">
    <source>
        <dbReference type="Proteomes" id="UP001152467"/>
    </source>
</evidence>
<dbReference type="EMBL" id="CAMAPC010000022">
    <property type="protein sequence ID" value="CAH9065814.1"/>
    <property type="molecule type" value="Genomic_DNA"/>
</dbReference>
<keyword evidence="4" id="KW-1185">Reference proteome</keyword>
<dbReference type="InterPro" id="IPR052022">
    <property type="entry name" value="26kDa_periplasmic_antigen"/>
</dbReference>
<feature type="signal peptide" evidence="1">
    <location>
        <begin position="1"/>
        <end position="20"/>
    </location>
</feature>
<gene>
    <name evidence="3" type="ORF">PSECIP111854_03759</name>
    <name evidence="2" type="ORF">PSECIP111951_02616</name>
</gene>
<sequence length="236" mass="26389">MRVISLLIASLFCASSIASSLPDDPHLYVQGLAKIQVQPDRATIRVAISEKNKQLITAKNNVDGVMAKAIKLAKRFDIKSDDIHAEQLNVYRQTRYNRNTNEEVFEGFKVTRSLTLTLKKIQSYPELLQELVDAGITEFNNTEFSVSNHDELTNKLKLKAIKDAKSAAKELAAEFEVQIDKLYSVSFSPLSVPTVPYLRQASAMTMMDSESGNYKEAYNTGAITIDAQVYAVYLIK</sequence>
<dbReference type="InterPro" id="IPR007497">
    <property type="entry name" value="SIMPL/DUF541"/>
</dbReference>
<evidence type="ECO:0008006" key="6">
    <source>
        <dbReference type="Google" id="ProtNLM"/>
    </source>
</evidence>
<protein>
    <recommendedName>
        <fullName evidence="6">SIMPL domain-containing protein</fullName>
    </recommendedName>
</protein>
<evidence type="ECO:0000313" key="2">
    <source>
        <dbReference type="EMBL" id="CAH9062063.1"/>
    </source>
</evidence>
<evidence type="ECO:0000313" key="3">
    <source>
        <dbReference type="EMBL" id="CAH9065814.1"/>
    </source>
</evidence>
<dbReference type="EMBL" id="CAMAPD010000012">
    <property type="protein sequence ID" value="CAH9062063.1"/>
    <property type="molecule type" value="Genomic_DNA"/>
</dbReference>
<proteinExistence type="predicted"/>
<dbReference type="AlphaFoldDB" id="A0A9W4R2Z5"/>
<dbReference type="Pfam" id="PF04402">
    <property type="entry name" value="SIMPL"/>
    <property type="match status" value="1"/>
</dbReference>
<dbReference type="Proteomes" id="UP001152467">
    <property type="component" value="Unassembled WGS sequence"/>
</dbReference>
<dbReference type="RefSeq" id="WP_261593874.1">
    <property type="nucleotide sequence ID" value="NZ_CAMAPC010000022.1"/>
</dbReference>
<comment type="caution">
    <text evidence="3">The sequence shown here is derived from an EMBL/GenBank/DDBJ whole genome shotgun (WGS) entry which is preliminary data.</text>
</comment>
<dbReference type="Proteomes" id="UP001152485">
    <property type="component" value="Unassembled WGS sequence"/>
</dbReference>
<dbReference type="Gene3D" id="3.30.70.2970">
    <property type="entry name" value="Protein of unknown function (DUF541), domain 2"/>
    <property type="match status" value="1"/>
</dbReference>